<protein>
    <submittedName>
        <fullName evidence="6">Uncharacterized protein</fullName>
    </submittedName>
</protein>
<dbReference type="Proteomes" id="UP000029507">
    <property type="component" value="Chromosome"/>
</dbReference>
<dbReference type="InterPro" id="IPR050450">
    <property type="entry name" value="COX15/CtaA_HemeA_synthase"/>
</dbReference>
<name>A0A089LX42_9BACL</name>
<dbReference type="STRING" id="169760.PSTEL_22390"/>
<feature type="transmembrane region" description="Helical" evidence="5">
    <location>
        <begin position="260"/>
        <end position="277"/>
    </location>
</feature>
<evidence type="ECO:0000313" key="7">
    <source>
        <dbReference type="Proteomes" id="UP000029507"/>
    </source>
</evidence>
<evidence type="ECO:0000256" key="5">
    <source>
        <dbReference type="SAM" id="Phobius"/>
    </source>
</evidence>
<dbReference type="AlphaFoldDB" id="A0A089LX42"/>
<feature type="transmembrane region" description="Helical" evidence="5">
    <location>
        <begin position="228"/>
        <end position="248"/>
    </location>
</feature>
<dbReference type="GO" id="GO:0016491">
    <property type="term" value="F:oxidoreductase activity"/>
    <property type="evidence" value="ECO:0007669"/>
    <property type="project" value="UniProtKB-KW"/>
</dbReference>
<evidence type="ECO:0000256" key="4">
    <source>
        <dbReference type="SAM" id="MobiDB-lite"/>
    </source>
</evidence>
<dbReference type="HOGENOM" id="CLU_041525_3_0_9"/>
<evidence type="ECO:0000256" key="3">
    <source>
        <dbReference type="ARBA" id="ARBA00023004"/>
    </source>
</evidence>
<feature type="transmembrane region" description="Helical" evidence="5">
    <location>
        <begin position="43"/>
        <end position="64"/>
    </location>
</feature>
<dbReference type="KEGG" id="pste:PSTEL_22390"/>
<keyword evidence="3" id="KW-0408">Iron</keyword>
<dbReference type="PANTHER" id="PTHR35457:SF1">
    <property type="entry name" value="HEME A SYNTHASE"/>
    <property type="match status" value="1"/>
</dbReference>
<feature type="transmembrane region" description="Helical" evidence="5">
    <location>
        <begin position="103"/>
        <end position="123"/>
    </location>
</feature>
<keyword evidence="5" id="KW-0472">Membrane</keyword>
<feature type="transmembrane region" description="Helical" evidence="5">
    <location>
        <begin position="144"/>
        <end position="162"/>
    </location>
</feature>
<reference evidence="6 7" key="1">
    <citation type="submission" date="2014-08" db="EMBL/GenBank/DDBJ databases">
        <title>Comparative genomics of the Paenibacillus odorifer group.</title>
        <authorList>
            <person name="den Bakker H.C."/>
            <person name="Tsai Y.-C."/>
            <person name="Martin N."/>
            <person name="Korlach J."/>
            <person name="Wiedmann M."/>
        </authorList>
    </citation>
    <scope>NUCLEOTIDE SEQUENCE [LARGE SCALE GENOMIC DNA]</scope>
    <source>
        <strain evidence="6 7">DSM 14472</strain>
    </source>
</reference>
<evidence type="ECO:0000256" key="2">
    <source>
        <dbReference type="ARBA" id="ARBA00023002"/>
    </source>
</evidence>
<keyword evidence="1" id="KW-0479">Metal-binding</keyword>
<gene>
    <name evidence="6" type="ORF">PSTEL_22390</name>
</gene>
<dbReference type="EMBL" id="CP009286">
    <property type="protein sequence ID" value="AIQ65452.1"/>
    <property type="molecule type" value="Genomic_DNA"/>
</dbReference>
<keyword evidence="2" id="KW-0560">Oxidoreductase</keyword>
<accession>A0A089LX42</accession>
<feature type="region of interest" description="Disordered" evidence="4">
    <location>
        <begin position="284"/>
        <end position="323"/>
    </location>
</feature>
<sequence>MFMALMGGALVMGPGYGLGRGSEWPPNGGVLSQAHTLGQLIEWSYLLLSGLAALASVLGFRLYIKLRHELRIYAGFTLLFALIQAVLAVFAAVWSWSAAVMPLQLGFTMMSFAGSLMLALGAGRDPALDQNKDKPGIPPAFRNLTWATAVFACLVMWLGVYVSRMDVRTAVSGSWPLHISAIITRLAGGTGVVLLHRLAVLALFGLTALLGHLAFWKHGAGYPELKKLGIAAVLLGTLQVLSSAVFALGDEAWYRSGAPAYAAFSSGLFGILIYMSVRVRQLGSPGAASRPRVAGSAAGSQRKSRPEQSAGQARAVIPPEQEK</sequence>
<evidence type="ECO:0000256" key="1">
    <source>
        <dbReference type="ARBA" id="ARBA00022723"/>
    </source>
</evidence>
<proteinExistence type="predicted"/>
<organism evidence="6 7">
    <name type="scientific">Paenibacillus stellifer</name>
    <dbReference type="NCBI Taxonomy" id="169760"/>
    <lineage>
        <taxon>Bacteria</taxon>
        <taxon>Bacillati</taxon>
        <taxon>Bacillota</taxon>
        <taxon>Bacilli</taxon>
        <taxon>Bacillales</taxon>
        <taxon>Paenibacillaceae</taxon>
        <taxon>Paenibacillus</taxon>
    </lineage>
</organism>
<dbReference type="PANTHER" id="PTHR35457">
    <property type="entry name" value="HEME A SYNTHASE"/>
    <property type="match status" value="1"/>
</dbReference>
<evidence type="ECO:0000313" key="6">
    <source>
        <dbReference type="EMBL" id="AIQ65452.1"/>
    </source>
</evidence>
<keyword evidence="5" id="KW-1133">Transmembrane helix</keyword>
<dbReference type="GO" id="GO:0046872">
    <property type="term" value="F:metal ion binding"/>
    <property type="evidence" value="ECO:0007669"/>
    <property type="project" value="UniProtKB-KW"/>
</dbReference>
<feature type="transmembrane region" description="Helical" evidence="5">
    <location>
        <begin position="194"/>
        <end position="216"/>
    </location>
</feature>
<keyword evidence="7" id="KW-1185">Reference proteome</keyword>
<feature type="transmembrane region" description="Helical" evidence="5">
    <location>
        <begin position="76"/>
        <end position="97"/>
    </location>
</feature>
<keyword evidence="5" id="KW-0812">Transmembrane</keyword>